<dbReference type="AlphaFoldDB" id="A0A166AXV5"/>
<feature type="chain" id="PRO_5007870945" evidence="2">
    <location>
        <begin position="22"/>
        <end position="235"/>
    </location>
</feature>
<dbReference type="EMBL" id="KV425947">
    <property type="protein sequence ID" value="KZV96109.1"/>
    <property type="molecule type" value="Genomic_DNA"/>
</dbReference>
<dbReference type="GO" id="GO:0016787">
    <property type="term" value="F:hydrolase activity"/>
    <property type="evidence" value="ECO:0007669"/>
    <property type="project" value="UniProtKB-KW"/>
</dbReference>
<evidence type="ECO:0000256" key="2">
    <source>
        <dbReference type="SAM" id="SignalP"/>
    </source>
</evidence>
<dbReference type="InParanoid" id="A0A166AXV5"/>
<proteinExistence type="inferred from homology"/>
<organism evidence="4 5">
    <name type="scientific">Exidia glandulosa HHB12029</name>
    <dbReference type="NCBI Taxonomy" id="1314781"/>
    <lineage>
        <taxon>Eukaryota</taxon>
        <taxon>Fungi</taxon>
        <taxon>Dikarya</taxon>
        <taxon>Basidiomycota</taxon>
        <taxon>Agaricomycotina</taxon>
        <taxon>Agaricomycetes</taxon>
        <taxon>Auriculariales</taxon>
        <taxon>Exidiaceae</taxon>
        <taxon>Exidia</taxon>
    </lineage>
</organism>
<evidence type="ECO:0000256" key="1">
    <source>
        <dbReference type="ARBA" id="ARBA00006336"/>
    </source>
</evidence>
<keyword evidence="5" id="KW-1185">Reference proteome</keyword>
<dbReference type="PANTHER" id="PTHR43559">
    <property type="entry name" value="HYDROLASE YCAC-RELATED"/>
    <property type="match status" value="1"/>
</dbReference>
<name>A0A166AXV5_EXIGL</name>
<sequence length="235" mass="25492">MFSKTLVAAAVALASLSQVSAAFTYNRLNKSEAAVLVVDIQSGLFQLVHDIEPRVYRNNILGYSALAKYFELPTVLTTSAETGPNGPFPKEILADHPDAPYIKRNGEVNAWDNKEFRDAVAALGKKQLIVAGITTDVCVTFLSLSLREAGYDVFVVADASGTFDPPTADLSNQRMLDAGVQILSLFSTGCELMRDWRDAPGGVTVAQQFFAKWFPSYDNLITSWLGASNQTETAA</sequence>
<comment type="similarity">
    <text evidence="1">Belongs to the isochorismatase family.</text>
</comment>
<keyword evidence="4" id="KW-0378">Hydrolase</keyword>
<dbReference type="OrthoDB" id="245563at2759"/>
<dbReference type="Proteomes" id="UP000077266">
    <property type="component" value="Unassembled WGS sequence"/>
</dbReference>
<dbReference type="InterPro" id="IPR036380">
    <property type="entry name" value="Isochorismatase-like_sf"/>
</dbReference>
<evidence type="ECO:0000259" key="3">
    <source>
        <dbReference type="Pfam" id="PF00857"/>
    </source>
</evidence>
<dbReference type="InterPro" id="IPR000868">
    <property type="entry name" value="Isochorismatase-like_dom"/>
</dbReference>
<dbReference type="SUPFAM" id="SSF52499">
    <property type="entry name" value="Isochorismatase-like hydrolases"/>
    <property type="match status" value="1"/>
</dbReference>
<reference evidence="4 5" key="1">
    <citation type="journal article" date="2016" name="Mol. Biol. Evol.">
        <title>Comparative Genomics of Early-Diverging Mushroom-Forming Fungi Provides Insights into the Origins of Lignocellulose Decay Capabilities.</title>
        <authorList>
            <person name="Nagy L.G."/>
            <person name="Riley R."/>
            <person name="Tritt A."/>
            <person name="Adam C."/>
            <person name="Daum C."/>
            <person name="Floudas D."/>
            <person name="Sun H."/>
            <person name="Yadav J.S."/>
            <person name="Pangilinan J."/>
            <person name="Larsson K.H."/>
            <person name="Matsuura K."/>
            <person name="Barry K."/>
            <person name="Labutti K."/>
            <person name="Kuo R."/>
            <person name="Ohm R.A."/>
            <person name="Bhattacharya S.S."/>
            <person name="Shirouzu T."/>
            <person name="Yoshinaga Y."/>
            <person name="Martin F.M."/>
            <person name="Grigoriev I.V."/>
            <person name="Hibbett D.S."/>
        </authorList>
    </citation>
    <scope>NUCLEOTIDE SEQUENCE [LARGE SCALE GENOMIC DNA]</scope>
    <source>
        <strain evidence="4 5">HHB12029</strain>
    </source>
</reference>
<feature type="signal peptide" evidence="2">
    <location>
        <begin position="1"/>
        <end position="21"/>
    </location>
</feature>
<dbReference type="PANTHER" id="PTHR43559:SF3">
    <property type="entry name" value="HYDROLASE YCAC-RELATED"/>
    <property type="match status" value="1"/>
</dbReference>
<keyword evidence="2" id="KW-0732">Signal</keyword>
<evidence type="ECO:0000313" key="5">
    <source>
        <dbReference type="Proteomes" id="UP000077266"/>
    </source>
</evidence>
<dbReference type="Gene3D" id="3.40.50.850">
    <property type="entry name" value="Isochorismatase-like"/>
    <property type="match status" value="1"/>
</dbReference>
<dbReference type="InterPro" id="IPR053152">
    <property type="entry name" value="Hydrolase_YcaC-like"/>
</dbReference>
<feature type="domain" description="Isochorismatase-like" evidence="3">
    <location>
        <begin position="34"/>
        <end position="184"/>
    </location>
</feature>
<evidence type="ECO:0000313" key="4">
    <source>
        <dbReference type="EMBL" id="KZV96109.1"/>
    </source>
</evidence>
<dbReference type="STRING" id="1314781.A0A166AXV5"/>
<protein>
    <submittedName>
        <fullName evidence="4">Isochorismatase hydrolase</fullName>
    </submittedName>
</protein>
<accession>A0A166AXV5</accession>
<gene>
    <name evidence="4" type="ORF">EXIGLDRAFT_733935</name>
</gene>
<dbReference type="Pfam" id="PF00857">
    <property type="entry name" value="Isochorismatase"/>
    <property type="match status" value="1"/>
</dbReference>